<feature type="compositionally biased region" description="Basic residues" evidence="12">
    <location>
        <begin position="507"/>
        <end position="518"/>
    </location>
</feature>
<keyword evidence="3" id="KW-0716">Sensory transduction</keyword>
<dbReference type="SUPFAM" id="SSF51206">
    <property type="entry name" value="cAMP-binding domain-like"/>
    <property type="match status" value="1"/>
</dbReference>
<evidence type="ECO:0000256" key="8">
    <source>
        <dbReference type="ARBA" id="ARBA00023286"/>
    </source>
</evidence>
<reference evidence="16" key="1">
    <citation type="journal article" date="2017" name="bioRxiv">
        <title>Comparative analysis of the genomes of Stylophora pistillata and Acropora digitifera provides evidence for extensive differences between species of corals.</title>
        <authorList>
            <person name="Voolstra C.R."/>
            <person name="Li Y."/>
            <person name="Liew Y.J."/>
            <person name="Baumgarten S."/>
            <person name="Zoccola D."/>
            <person name="Flot J.-F."/>
            <person name="Tambutte S."/>
            <person name="Allemand D."/>
            <person name="Aranda M."/>
        </authorList>
    </citation>
    <scope>NUCLEOTIDE SEQUENCE [LARGE SCALE GENOMIC DNA]</scope>
</reference>
<evidence type="ECO:0000256" key="6">
    <source>
        <dbReference type="ARBA" id="ARBA00023065"/>
    </source>
</evidence>
<feature type="compositionally biased region" description="Basic and acidic residues" evidence="12">
    <location>
        <begin position="625"/>
        <end position="636"/>
    </location>
</feature>
<evidence type="ECO:0000313" key="15">
    <source>
        <dbReference type="EMBL" id="PFX32482.1"/>
    </source>
</evidence>
<keyword evidence="9" id="KW-0407">Ion channel</keyword>
<dbReference type="Proteomes" id="UP000225706">
    <property type="component" value="Unassembled WGS sequence"/>
</dbReference>
<dbReference type="InterPro" id="IPR050866">
    <property type="entry name" value="CNG_cation_channel"/>
</dbReference>
<evidence type="ECO:0000256" key="13">
    <source>
        <dbReference type="SAM" id="Phobius"/>
    </source>
</evidence>
<feature type="compositionally biased region" description="Low complexity" evidence="12">
    <location>
        <begin position="588"/>
        <end position="602"/>
    </location>
</feature>
<dbReference type="PROSITE" id="PS50042">
    <property type="entry name" value="CNMP_BINDING_3"/>
    <property type="match status" value="1"/>
</dbReference>
<evidence type="ECO:0000256" key="9">
    <source>
        <dbReference type="ARBA" id="ARBA00023303"/>
    </source>
</evidence>
<dbReference type="InterPro" id="IPR005821">
    <property type="entry name" value="Ion_trans_dom"/>
</dbReference>
<dbReference type="EMBL" id="LSMT01000022">
    <property type="protein sequence ID" value="PFX32482.1"/>
    <property type="molecule type" value="Genomic_DNA"/>
</dbReference>
<evidence type="ECO:0000256" key="11">
    <source>
        <dbReference type="ARBA" id="ARBA00036239"/>
    </source>
</evidence>
<feature type="domain" description="Cyclic nucleotide-binding" evidence="14">
    <location>
        <begin position="790"/>
        <end position="893"/>
    </location>
</feature>
<dbReference type="PANTHER" id="PTHR45638:SF11">
    <property type="entry name" value="CYCLIC NUCLEOTIDE-GATED CATION CHANNEL SUBUNIT A"/>
    <property type="match status" value="1"/>
</dbReference>
<feature type="transmembrane region" description="Helical" evidence="13">
    <location>
        <begin position="135"/>
        <end position="161"/>
    </location>
</feature>
<dbReference type="SUPFAM" id="SSF81324">
    <property type="entry name" value="Voltage-gated potassium channels"/>
    <property type="match status" value="1"/>
</dbReference>
<feature type="region of interest" description="Disordered" evidence="12">
    <location>
        <begin position="499"/>
        <end position="639"/>
    </location>
</feature>
<keyword evidence="8" id="KW-1071">Ligand-gated ion channel</keyword>
<feature type="region of interest" description="Disordered" evidence="12">
    <location>
        <begin position="1293"/>
        <end position="1318"/>
    </location>
</feature>
<feature type="region of interest" description="Disordered" evidence="12">
    <location>
        <begin position="1054"/>
        <end position="1194"/>
    </location>
</feature>
<feature type="region of interest" description="Disordered" evidence="12">
    <location>
        <begin position="85"/>
        <end position="115"/>
    </location>
</feature>
<feature type="compositionally biased region" description="Basic and acidic residues" evidence="12">
    <location>
        <begin position="1180"/>
        <end position="1191"/>
    </location>
</feature>
<dbReference type="GO" id="GO:0017071">
    <property type="term" value="C:intracellular cyclic nucleotide activated cation channel complex"/>
    <property type="evidence" value="ECO:0007669"/>
    <property type="project" value="TreeGrafter"/>
</dbReference>
<feature type="compositionally biased region" description="Polar residues" evidence="12">
    <location>
        <begin position="614"/>
        <end position="624"/>
    </location>
</feature>
<feature type="compositionally biased region" description="Polar residues" evidence="12">
    <location>
        <begin position="1103"/>
        <end position="1122"/>
    </location>
</feature>
<dbReference type="Pfam" id="PF00520">
    <property type="entry name" value="Ion_trans"/>
    <property type="match status" value="1"/>
</dbReference>
<dbReference type="GO" id="GO:0044877">
    <property type="term" value="F:protein-containing complex binding"/>
    <property type="evidence" value="ECO:0007669"/>
    <property type="project" value="TreeGrafter"/>
</dbReference>
<feature type="transmembrane region" description="Helical" evidence="13">
    <location>
        <begin position="345"/>
        <end position="367"/>
    </location>
</feature>
<proteinExistence type="predicted"/>
<comment type="catalytic activity">
    <reaction evidence="10">
        <text>K(+)(in) = K(+)(out)</text>
        <dbReference type="Rhea" id="RHEA:29463"/>
        <dbReference type="ChEBI" id="CHEBI:29103"/>
    </reaction>
</comment>
<comment type="catalytic activity">
    <reaction evidence="11">
        <text>Na(+)(in) = Na(+)(out)</text>
        <dbReference type="Rhea" id="RHEA:34963"/>
        <dbReference type="ChEBI" id="CHEBI:29101"/>
    </reaction>
</comment>
<sequence length="1318" mass="148969">MQRPSNLTPDESPLTGVNHASGQEEAAGPQIPRVVIESTGQTRFASSVLRVLSMQRFYKKTGRRSRDSWLERYTGTYQEDRDWRRPLMRRSASNSPQVQSPTSEGTGSSRDASDARLDQGSCNCTPVFDPSGDLYFFWLIVVVLGILYNYWTIIFRVAFFVREQKYVIPFMAIDYSCDFIFLLDIIVQFRTGYFLDGKIVTDTKQLAKHYVKSRGFFLDCVSILPIDLLFLVLGPRPALRFGRLLKAHRLFLFCDRVEIYSGRPKLFNLLKQIHYLFLIIHWVACFYFLLSYMEGFGADKWLHPMLQGQWEEVGPQYLYSLFRSLVSMTTVGTGKQVSPQTTMSLMFCIFTYLCGVLIFATIVGNAADMIVDLRRHREKYHRKGHDPRKWLVADKETLKRRLSLIEAKNEVRALASRFRRENGNSTNPREIVAAIAERARQERPDEDARKVIKEFLAKDRGSKIHKRSTMSHESLLANRSHYADSGRENCLNDASDAENCANDQTRKSQRRFFSRPHSRTLESKPASPTGNDIPLLTFKENDGILDQKSGSQPKDHSSNPVAFTLNSTKEKGIRPPVPKKGILKRASGESSSWRSSDSMETSLSALENAKSNEENLTPSGQKNSTRSEKNIEENAKIPKQKSKFKVPFLKEQKQDDVKILLATPENSEIVEDSPKLDRAANRMKFTEKNPFTEIKLISELDFIAPDKRCACQQEAGTKNERLSPNCLDSECQSAAQKNYSSAGSCPSMPAVIDPGKGDSMILTAVLQLNDNIRAEIAIHVNLDTLKKVKMFEHCDPGFLRELVLKLKPMLCSPGDYVCRQDEIGREMYIVNQGELAVVDKRGAPLAKLSAGRHFGEISILDIKGIGNRRTASVRSVGFSDLFRLSKADLEEVLAFYPEEKEQLAKIARQTYEKQRRERLNQKVDNDNLDKDQSDSRLQGHDPRKWLVADKETLKRRLSLIEAKNEVRALASRFRRENGNSTNPREIVAAIAERARQERPDEDARKVIKEFLAKDRGSKIHKRSTMSHESLLANRSHYADSGRENCLNDASDAENCANDQTRKSQRRFFSRPHSRTLESKPASPTGNDIPLLTFKENDGILDQKSGSQPKDHSSNPVAFTLNSTKEKGIRPPVPKKGILKRASGESSSWRSSDSMETSLSALENAKSNEENLTPSGQKNSTRSEKNIEENAKIPKQKSKFKVPFLKEQKQDDVKILLATPENSEIVEDSPKLDRAANRMKFTEKNPFTEIKLISELDFIAPDKRCACQQEAGTKNERLSPNCLDSECQSAAQKNYSSAGSCPSMPAVIDPGKGDSMVTK</sequence>
<feature type="compositionally biased region" description="Polar residues" evidence="12">
    <location>
        <begin position="91"/>
        <end position="110"/>
    </location>
</feature>
<protein>
    <submittedName>
        <fullName evidence="15">Cyclic nucleotide-gated cation channel alpha-3</fullName>
    </submittedName>
</protein>
<feature type="transmembrane region" description="Helical" evidence="13">
    <location>
        <begin position="173"/>
        <end position="195"/>
    </location>
</feature>
<dbReference type="PANTHER" id="PTHR45638">
    <property type="entry name" value="CYCLIC NUCLEOTIDE-GATED CATION CHANNEL SUBUNIT A"/>
    <property type="match status" value="1"/>
</dbReference>
<evidence type="ECO:0000256" key="3">
    <source>
        <dbReference type="ARBA" id="ARBA00022606"/>
    </source>
</evidence>
<organism evidence="15 16">
    <name type="scientific">Stylophora pistillata</name>
    <name type="common">Smooth cauliflower coral</name>
    <dbReference type="NCBI Taxonomy" id="50429"/>
    <lineage>
        <taxon>Eukaryota</taxon>
        <taxon>Metazoa</taxon>
        <taxon>Cnidaria</taxon>
        <taxon>Anthozoa</taxon>
        <taxon>Hexacorallia</taxon>
        <taxon>Scleractinia</taxon>
        <taxon>Astrocoeniina</taxon>
        <taxon>Pocilloporidae</taxon>
        <taxon>Stylophora</taxon>
    </lineage>
</organism>
<dbReference type="FunFam" id="2.60.120.10:FF:000020">
    <property type="entry name" value="Cyclic nucleotide-gated channel beta 3"/>
    <property type="match status" value="1"/>
</dbReference>
<dbReference type="FunFam" id="1.10.287.70:FF:000072">
    <property type="entry name" value="Cyclic nucleotide gated channel beta 3"/>
    <property type="match status" value="1"/>
</dbReference>
<dbReference type="CDD" id="cd00038">
    <property type="entry name" value="CAP_ED"/>
    <property type="match status" value="1"/>
</dbReference>
<keyword evidence="16" id="KW-1185">Reference proteome</keyword>
<dbReference type="Gene3D" id="1.10.287.70">
    <property type="match status" value="1"/>
</dbReference>
<dbReference type="OrthoDB" id="421226at2759"/>
<keyword evidence="4 13" id="KW-0812">Transmembrane</keyword>
<dbReference type="GO" id="GO:0005223">
    <property type="term" value="F:intracellularly cGMP-activated cation channel activity"/>
    <property type="evidence" value="ECO:0007669"/>
    <property type="project" value="TreeGrafter"/>
</dbReference>
<evidence type="ECO:0000256" key="1">
    <source>
        <dbReference type="ARBA" id="ARBA00004141"/>
    </source>
</evidence>
<evidence type="ECO:0000256" key="12">
    <source>
        <dbReference type="SAM" id="MobiDB-lite"/>
    </source>
</evidence>
<dbReference type="Pfam" id="PF00027">
    <property type="entry name" value="cNMP_binding"/>
    <property type="match status" value="1"/>
</dbReference>
<keyword evidence="2" id="KW-0813">Transport</keyword>
<gene>
    <name evidence="15" type="primary">CNGA3</name>
    <name evidence="15" type="ORF">AWC38_SpisGene2681</name>
</gene>
<evidence type="ECO:0000259" key="14">
    <source>
        <dbReference type="PROSITE" id="PS50042"/>
    </source>
</evidence>
<feature type="region of interest" description="Disordered" evidence="12">
    <location>
        <begin position="916"/>
        <end position="942"/>
    </location>
</feature>
<feature type="compositionally biased region" description="Low complexity" evidence="12">
    <location>
        <begin position="1143"/>
        <end position="1157"/>
    </location>
</feature>
<evidence type="ECO:0000313" key="16">
    <source>
        <dbReference type="Proteomes" id="UP000225706"/>
    </source>
</evidence>
<evidence type="ECO:0000256" key="10">
    <source>
        <dbReference type="ARBA" id="ARBA00034430"/>
    </source>
</evidence>
<dbReference type="SMART" id="SM00100">
    <property type="entry name" value="cNMP"/>
    <property type="match status" value="1"/>
</dbReference>
<keyword evidence="5 13" id="KW-1133">Transmembrane helix</keyword>
<name>A0A2B4SVB6_STYPI</name>
<evidence type="ECO:0000256" key="7">
    <source>
        <dbReference type="ARBA" id="ARBA00023136"/>
    </source>
</evidence>
<feature type="compositionally biased region" description="Polar residues" evidence="12">
    <location>
        <begin position="548"/>
        <end position="567"/>
    </location>
</feature>
<dbReference type="InterPro" id="IPR018488">
    <property type="entry name" value="cNMP-bd_CS"/>
</dbReference>
<dbReference type="InterPro" id="IPR014710">
    <property type="entry name" value="RmlC-like_jellyroll"/>
</dbReference>
<dbReference type="GO" id="GO:0005886">
    <property type="term" value="C:plasma membrane"/>
    <property type="evidence" value="ECO:0007669"/>
    <property type="project" value="TreeGrafter"/>
</dbReference>
<feature type="compositionally biased region" description="Polar residues" evidence="12">
    <location>
        <begin position="1169"/>
        <end position="1179"/>
    </location>
</feature>
<keyword evidence="6" id="KW-0406">Ion transport</keyword>
<comment type="caution">
    <text evidence="15">The sequence shown here is derived from an EMBL/GenBank/DDBJ whole genome shotgun (WGS) entry which is preliminary data.</text>
</comment>
<accession>A0A2B4SVB6</accession>
<dbReference type="InterPro" id="IPR018490">
    <property type="entry name" value="cNMP-bd_dom_sf"/>
</dbReference>
<dbReference type="Gene3D" id="2.60.120.10">
    <property type="entry name" value="Jelly Rolls"/>
    <property type="match status" value="1"/>
</dbReference>
<feature type="compositionally biased region" description="Basic residues" evidence="12">
    <location>
        <begin position="1062"/>
        <end position="1073"/>
    </location>
</feature>
<evidence type="ECO:0000256" key="2">
    <source>
        <dbReference type="ARBA" id="ARBA00022448"/>
    </source>
</evidence>
<comment type="subcellular location">
    <subcellularLocation>
        <location evidence="1">Membrane</location>
        <topology evidence="1">Multi-pass membrane protein</topology>
    </subcellularLocation>
</comment>
<keyword evidence="7 13" id="KW-0472">Membrane</keyword>
<feature type="transmembrane region" description="Helical" evidence="13">
    <location>
        <begin position="273"/>
        <end position="293"/>
    </location>
</feature>
<dbReference type="InterPro" id="IPR000595">
    <property type="entry name" value="cNMP-bd_dom"/>
</dbReference>
<evidence type="ECO:0000256" key="4">
    <source>
        <dbReference type="ARBA" id="ARBA00022692"/>
    </source>
</evidence>
<feature type="region of interest" description="Disordered" evidence="12">
    <location>
        <begin position="1"/>
        <end position="31"/>
    </location>
</feature>
<dbReference type="PROSITE" id="PS00889">
    <property type="entry name" value="CNMP_BINDING_2"/>
    <property type="match status" value="1"/>
</dbReference>
<evidence type="ECO:0000256" key="5">
    <source>
        <dbReference type="ARBA" id="ARBA00022989"/>
    </source>
</evidence>